<evidence type="ECO:0000256" key="1">
    <source>
        <dbReference type="SAM" id="Phobius"/>
    </source>
</evidence>
<reference evidence="2" key="1">
    <citation type="submission" date="2019-12" db="EMBL/GenBank/DDBJ databases">
        <title>Genome sequencing and annotation of Brassica cretica.</title>
        <authorList>
            <person name="Studholme D.J."/>
            <person name="Sarris P."/>
        </authorList>
    </citation>
    <scope>NUCLEOTIDE SEQUENCE</scope>
    <source>
        <strain evidence="2">PFS-109/04</strain>
        <tissue evidence="2">Leaf</tissue>
    </source>
</reference>
<proteinExistence type="predicted"/>
<protein>
    <submittedName>
        <fullName evidence="2">Uncharacterized protein</fullName>
    </submittedName>
</protein>
<evidence type="ECO:0000313" key="3">
    <source>
        <dbReference type="Proteomes" id="UP000712600"/>
    </source>
</evidence>
<comment type="caution">
    <text evidence="2">The sequence shown here is derived from an EMBL/GenBank/DDBJ whole genome shotgun (WGS) entry which is preliminary data.</text>
</comment>
<keyword evidence="1" id="KW-0472">Membrane</keyword>
<feature type="transmembrane region" description="Helical" evidence="1">
    <location>
        <begin position="12"/>
        <end position="29"/>
    </location>
</feature>
<organism evidence="2 3">
    <name type="scientific">Brassica cretica</name>
    <name type="common">Mustard</name>
    <dbReference type="NCBI Taxonomy" id="69181"/>
    <lineage>
        <taxon>Eukaryota</taxon>
        <taxon>Viridiplantae</taxon>
        <taxon>Streptophyta</taxon>
        <taxon>Embryophyta</taxon>
        <taxon>Tracheophyta</taxon>
        <taxon>Spermatophyta</taxon>
        <taxon>Magnoliopsida</taxon>
        <taxon>eudicotyledons</taxon>
        <taxon>Gunneridae</taxon>
        <taxon>Pentapetalae</taxon>
        <taxon>rosids</taxon>
        <taxon>malvids</taxon>
        <taxon>Brassicales</taxon>
        <taxon>Brassicaceae</taxon>
        <taxon>Brassiceae</taxon>
        <taxon>Brassica</taxon>
    </lineage>
</organism>
<sequence>MQTSCYKCKMMWQMIFGLPALVNLSIYYYKEELFSSPMLPGHQFMYSGSDTCPLQSYTAFCLNRLWVIWAHNKTKSKPNSYLHLLQTLRPWISRVHHVVGALIRSTDYGVPGVLCYMNCHEETLDRTLFVTFSFEVPLLQTVTDALIDGLNSFSPLLPRFLIQCTSLPVGQSFAIKRVANSYFFLIDLKSGSCLWASYASP</sequence>
<gene>
    <name evidence="2" type="ORF">F2Q69_00000635</name>
</gene>
<accession>A0A8S9PLL1</accession>
<dbReference type="Proteomes" id="UP000712600">
    <property type="component" value="Unassembled WGS sequence"/>
</dbReference>
<dbReference type="EMBL" id="QGKX02001521">
    <property type="protein sequence ID" value="KAF3513817.1"/>
    <property type="molecule type" value="Genomic_DNA"/>
</dbReference>
<dbReference type="AlphaFoldDB" id="A0A8S9PLL1"/>
<evidence type="ECO:0000313" key="2">
    <source>
        <dbReference type="EMBL" id="KAF3513817.1"/>
    </source>
</evidence>
<name>A0A8S9PLL1_BRACR</name>
<keyword evidence="1" id="KW-1133">Transmembrane helix</keyword>
<keyword evidence="1" id="KW-0812">Transmembrane</keyword>